<feature type="transmembrane region" description="Helical" evidence="1">
    <location>
        <begin position="262"/>
        <end position="284"/>
    </location>
</feature>
<keyword evidence="1" id="KW-0472">Membrane</keyword>
<evidence type="ECO:0000256" key="1">
    <source>
        <dbReference type="SAM" id="Phobius"/>
    </source>
</evidence>
<organism evidence="3 4">
    <name type="scientific">Candidatus Zambryskibacteria bacterium RIFCSPLOWO2_01_FULL_45_21</name>
    <dbReference type="NCBI Taxonomy" id="1802761"/>
    <lineage>
        <taxon>Bacteria</taxon>
        <taxon>Candidatus Zambryskiibacteriota</taxon>
    </lineage>
</organism>
<keyword evidence="1" id="KW-0812">Transmembrane</keyword>
<comment type="caution">
    <text evidence="3">The sequence shown here is derived from an EMBL/GenBank/DDBJ whole genome shotgun (WGS) entry which is preliminary data.</text>
</comment>
<evidence type="ECO:0008006" key="5">
    <source>
        <dbReference type="Google" id="ProtNLM"/>
    </source>
</evidence>
<feature type="transmembrane region" description="Helical" evidence="1">
    <location>
        <begin position="221"/>
        <end position="242"/>
    </location>
</feature>
<keyword evidence="1" id="KW-1133">Transmembrane helix</keyword>
<sequence length="376" mass="39970">MKKALILLAILAIGMPLFAQALTFRFGENYSLKKDEQVVGDMYIAGGNTAVSGKISGDLHIAGGNVFVGDTVEGDVFAIGGTVNVIGNVGKDLRVAGGNVVVSGLIGEDAVIAGGDIKILPQTIISKDAAFAGGKIVIDGFIAGDLKIAGGEVQINDGVSGDVYITADKIIIGDSANIVGDLSYASSRPAIITEGARIGGEITYSEITIRPTAEKFLPTLWGTWIFIKLIMLLVAALLLHSIFKNISVKFVSTTLGSFWRSLLRGFLVLVAMPIAVVLLLMTFIGVPFVILGIATWIILVTLAWAYGAITVGSLVRRLIKKDKLTVVTWKTIFVGIVVVFLLGYVPYVGLPIKTVLMVASLGAIWHVFYEKFVQVR</sequence>
<feature type="transmembrane region" description="Helical" evidence="1">
    <location>
        <begin position="290"/>
        <end position="315"/>
    </location>
</feature>
<name>A0A1G2U2V0_9BACT</name>
<feature type="chain" id="PRO_5009584644" description="Polymer-forming cytoskeletal protein" evidence="2">
    <location>
        <begin position="22"/>
        <end position="376"/>
    </location>
</feature>
<evidence type="ECO:0000313" key="3">
    <source>
        <dbReference type="EMBL" id="OHB03823.1"/>
    </source>
</evidence>
<feature type="transmembrane region" description="Helical" evidence="1">
    <location>
        <begin position="327"/>
        <end position="345"/>
    </location>
</feature>
<dbReference type="EMBL" id="MHWE01000013">
    <property type="protein sequence ID" value="OHB03823.1"/>
    <property type="molecule type" value="Genomic_DNA"/>
</dbReference>
<feature type="transmembrane region" description="Helical" evidence="1">
    <location>
        <begin position="351"/>
        <end position="369"/>
    </location>
</feature>
<evidence type="ECO:0000313" key="4">
    <source>
        <dbReference type="Proteomes" id="UP000176800"/>
    </source>
</evidence>
<dbReference type="Proteomes" id="UP000176800">
    <property type="component" value="Unassembled WGS sequence"/>
</dbReference>
<proteinExistence type="predicted"/>
<feature type="signal peptide" evidence="2">
    <location>
        <begin position="1"/>
        <end position="21"/>
    </location>
</feature>
<evidence type="ECO:0000256" key="2">
    <source>
        <dbReference type="SAM" id="SignalP"/>
    </source>
</evidence>
<dbReference type="AlphaFoldDB" id="A0A1G2U2V0"/>
<gene>
    <name evidence="3" type="ORF">A3B14_03980</name>
</gene>
<protein>
    <recommendedName>
        <fullName evidence="5">Polymer-forming cytoskeletal protein</fullName>
    </recommendedName>
</protein>
<accession>A0A1G2U2V0</accession>
<reference evidence="3 4" key="1">
    <citation type="journal article" date="2016" name="Nat. Commun.">
        <title>Thousands of microbial genomes shed light on interconnected biogeochemical processes in an aquifer system.</title>
        <authorList>
            <person name="Anantharaman K."/>
            <person name="Brown C.T."/>
            <person name="Hug L.A."/>
            <person name="Sharon I."/>
            <person name="Castelle C.J."/>
            <person name="Probst A.J."/>
            <person name="Thomas B.C."/>
            <person name="Singh A."/>
            <person name="Wilkins M.J."/>
            <person name="Karaoz U."/>
            <person name="Brodie E.L."/>
            <person name="Williams K.H."/>
            <person name="Hubbard S.S."/>
            <person name="Banfield J.F."/>
        </authorList>
    </citation>
    <scope>NUCLEOTIDE SEQUENCE [LARGE SCALE GENOMIC DNA]</scope>
</reference>
<keyword evidence="2" id="KW-0732">Signal</keyword>